<evidence type="ECO:0000313" key="2">
    <source>
        <dbReference type="Proteomes" id="UP001558613"/>
    </source>
</evidence>
<organism evidence="1 2">
    <name type="scientific">Cirrhinus molitorella</name>
    <name type="common">mud carp</name>
    <dbReference type="NCBI Taxonomy" id="172907"/>
    <lineage>
        <taxon>Eukaryota</taxon>
        <taxon>Metazoa</taxon>
        <taxon>Chordata</taxon>
        <taxon>Craniata</taxon>
        <taxon>Vertebrata</taxon>
        <taxon>Euteleostomi</taxon>
        <taxon>Actinopterygii</taxon>
        <taxon>Neopterygii</taxon>
        <taxon>Teleostei</taxon>
        <taxon>Ostariophysi</taxon>
        <taxon>Cypriniformes</taxon>
        <taxon>Cyprinidae</taxon>
        <taxon>Labeoninae</taxon>
        <taxon>Labeonini</taxon>
        <taxon>Cirrhinus</taxon>
    </lineage>
</organism>
<accession>A0ABR3LFH6</accession>
<keyword evidence="2" id="KW-1185">Reference proteome</keyword>
<gene>
    <name evidence="1" type="ORF">QQF64_021283</name>
</gene>
<comment type="caution">
    <text evidence="1">The sequence shown here is derived from an EMBL/GenBank/DDBJ whole genome shotgun (WGS) entry which is preliminary data.</text>
</comment>
<protein>
    <submittedName>
        <fullName evidence="1">Uncharacterized protein</fullName>
    </submittedName>
</protein>
<name>A0ABR3LFH6_9TELE</name>
<dbReference type="Proteomes" id="UP001558613">
    <property type="component" value="Unassembled WGS sequence"/>
</dbReference>
<sequence>MAESSRCTCPVLPVANCEAPPPSQRSLSSSVIMLTCQCTLYLSMLAHTLHPDTPSLTSAIVCLPGTVGSRKEIHIGVEEYRRGRGEESNPPDFRDRVSRAEIPFVNNLQNSQTELLMTWQSEATPASVSHSDYGYANSPKNRQVWESVVAKILTKTL</sequence>
<proteinExistence type="predicted"/>
<evidence type="ECO:0000313" key="1">
    <source>
        <dbReference type="EMBL" id="KAL1250278.1"/>
    </source>
</evidence>
<reference evidence="1 2" key="1">
    <citation type="submission" date="2023-09" db="EMBL/GenBank/DDBJ databases">
        <authorList>
            <person name="Wang M."/>
        </authorList>
    </citation>
    <scope>NUCLEOTIDE SEQUENCE [LARGE SCALE GENOMIC DNA]</scope>
    <source>
        <strain evidence="1">GT-2023</strain>
        <tissue evidence="1">Liver</tissue>
    </source>
</reference>
<dbReference type="EMBL" id="JAYMGO010000023">
    <property type="protein sequence ID" value="KAL1250278.1"/>
    <property type="molecule type" value="Genomic_DNA"/>
</dbReference>